<dbReference type="Proteomes" id="UP000076603">
    <property type="component" value="Unassembled WGS sequence"/>
</dbReference>
<protein>
    <recommendedName>
        <fullName evidence="4">Fimbrial assembly protein PilN</fullName>
    </recommendedName>
</protein>
<dbReference type="AlphaFoldDB" id="A0A162UR69"/>
<accession>A0A162UR69</accession>
<dbReference type="STRING" id="1121326.CLMAG_12600"/>
<keyword evidence="1" id="KW-1133">Transmembrane helix</keyword>
<sequence>MERISFLPQWYLENKINKKRKIMKLCIGMLIIIDLIFLDILILRLNEAKLLDDNIKKKISAEKSVYLNKKKENYGSDKTLSTFFIFIKSMPIDINFKNISVENRNVNIEINPEVFDYISFVNELEHKNEFIVKSLEPANEQENKNFKANLEMK</sequence>
<evidence type="ECO:0000313" key="2">
    <source>
        <dbReference type="EMBL" id="KZL94207.1"/>
    </source>
</evidence>
<organism evidence="2 3">
    <name type="scientific">Clostridium magnum DSM 2767</name>
    <dbReference type="NCBI Taxonomy" id="1121326"/>
    <lineage>
        <taxon>Bacteria</taxon>
        <taxon>Bacillati</taxon>
        <taxon>Bacillota</taxon>
        <taxon>Clostridia</taxon>
        <taxon>Eubacteriales</taxon>
        <taxon>Clostridiaceae</taxon>
        <taxon>Clostridium</taxon>
    </lineage>
</organism>
<evidence type="ECO:0000256" key="1">
    <source>
        <dbReference type="SAM" id="Phobius"/>
    </source>
</evidence>
<proteinExistence type="predicted"/>
<comment type="caution">
    <text evidence="2">The sequence shown here is derived from an EMBL/GenBank/DDBJ whole genome shotgun (WGS) entry which is preliminary data.</text>
</comment>
<reference evidence="2 3" key="1">
    <citation type="submission" date="2016-04" db="EMBL/GenBank/DDBJ databases">
        <title>Genome sequence of Clostridium magnum DSM 2767.</title>
        <authorList>
            <person name="Poehlein A."/>
            <person name="Uhlig R."/>
            <person name="Fischer R."/>
            <person name="Bahl H."/>
            <person name="Daniel R."/>
        </authorList>
    </citation>
    <scope>NUCLEOTIDE SEQUENCE [LARGE SCALE GENOMIC DNA]</scope>
    <source>
        <strain evidence="2 3">DSM 2767</strain>
    </source>
</reference>
<dbReference type="EMBL" id="LWAE01000001">
    <property type="protein sequence ID" value="KZL94207.1"/>
    <property type="molecule type" value="Genomic_DNA"/>
</dbReference>
<keyword evidence="1" id="KW-0812">Transmembrane</keyword>
<keyword evidence="1" id="KW-0472">Membrane</keyword>
<dbReference type="PATRIC" id="fig|1121326.3.peg.1228"/>
<keyword evidence="3" id="KW-1185">Reference proteome</keyword>
<dbReference type="RefSeq" id="WP_073393110.1">
    <property type="nucleotide sequence ID" value="NZ_FQXL01000009.1"/>
</dbReference>
<evidence type="ECO:0008006" key="4">
    <source>
        <dbReference type="Google" id="ProtNLM"/>
    </source>
</evidence>
<name>A0A162UR69_9CLOT</name>
<evidence type="ECO:0000313" key="3">
    <source>
        <dbReference type="Proteomes" id="UP000076603"/>
    </source>
</evidence>
<dbReference type="OrthoDB" id="1910027at2"/>
<gene>
    <name evidence="2" type="ORF">CLMAG_12600</name>
</gene>
<feature type="transmembrane region" description="Helical" evidence="1">
    <location>
        <begin position="25"/>
        <end position="45"/>
    </location>
</feature>